<dbReference type="eggNOG" id="COG0122">
    <property type="taxonomic scope" value="Bacteria"/>
</dbReference>
<dbReference type="PANTHER" id="PTHR43003">
    <property type="entry name" value="DNA-3-METHYLADENINE GLYCOSYLASE"/>
    <property type="match status" value="1"/>
</dbReference>
<dbReference type="Proteomes" id="UP000008631">
    <property type="component" value="Chromosome"/>
</dbReference>
<name>E8R1Q9_ISOPI</name>
<dbReference type="InterPro" id="IPR051912">
    <property type="entry name" value="Alkylbase_DNA_Glycosylase/TA"/>
</dbReference>
<reference key="1">
    <citation type="submission" date="2010-11" db="EMBL/GenBank/DDBJ databases">
        <title>The complete sequence of chromosome of Isophaera pallida ATCC 43644.</title>
        <authorList>
            <consortium name="US DOE Joint Genome Institute (JGI-PGF)"/>
            <person name="Lucas S."/>
            <person name="Copeland A."/>
            <person name="Lapidus A."/>
            <person name="Bruce D."/>
            <person name="Goodwin L."/>
            <person name="Pitluck S."/>
            <person name="Kyrpides N."/>
            <person name="Mavromatis K."/>
            <person name="Pagani I."/>
            <person name="Ivanova N."/>
            <person name="Saunders E."/>
            <person name="Brettin T."/>
            <person name="Detter J.C."/>
            <person name="Han C."/>
            <person name="Tapia R."/>
            <person name="Land M."/>
            <person name="Hauser L."/>
            <person name="Markowitz V."/>
            <person name="Cheng J.-F."/>
            <person name="Hugenholtz P."/>
            <person name="Woyke T."/>
            <person name="Wu D."/>
            <person name="Eisen J.A."/>
        </authorList>
    </citation>
    <scope>NUCLEOTIDE SEQUENCE</scope>
    <source>
        <strain>ATCC 43644</strain>
    </source>
</reference>
<dbReference type="GO" id="GO:0008725">
    <property type="term" value="F:DNA-3-methyladenine glycosylase activity"/>
    <property type="evidence" value="ECO:0007669"/>
    <property type="project" value="TreeGrafter"/>
</dbReference>
<accession>E8R1Q9</accession>
<dbReference type="InterPro" id="IPR011257">
    <property type="entry name" value="DNA_glycosylase"/>
</dbReference>
<dbReference type="PANTHER" id="PTHR43003:SF5">
    <property type="entry name" value="DNA-3-METHYLADENINE GLYCOSYLASE"/>
    <property type="match status" value="1"/>
</dbReference>
<dbReference type="SMART" id="SM00478">
    <property type="entry name" value="ENDO3c"/>
    <property type="match status" value="1"/>
</dbReference>
<evidence type="ECO:0000256" key="2">
    <source>
        <dbReference type="ARBA" id="ARBA00010817"/>
    </source>
</evidence>
<dbReference type="FunFam" id="1.10.340.30:FF:000004">
    <property type="entry name" value="DNA-3-methyladenine glycosylase II"/>
    <property type="match status" value="1"/>
</dbReference>
<dbReference type="EC" id="3.2.2.21" evidence="3"/>
<dbReference type="InParanoid" id="E8R1Q9"/>
<evidence type="ECO:0000313" key="8">
    <source>
        <dbReference type="Proteomes" id="UP000008631"/>
    </source>
</evidence>
<dbReference type="CDD" id="cd00056">
    <property type="entry name" value="ENDO3c"/>
    <property type="match status" value="1"/>
</dbReference>
<dbReference type="GO" id="GO:0032131">
    <property type="term" value="F:alkylated DNA binding"/>
    <property type="evidence" value="ECO:0007669"/>
    <property type="project" value="TreeGrafter"/>
</dbReference>
<feature type="domain" description="HhH-GPD" evidence="6">
    <location>
        <begin position="61"/>
        <end position="225"/>
    </location>
</feature>
<dbReference type="Pfam" id="PF00730">
    <property type="entry name" value="HhH-GPD"/>
    <property type="match status" value="1"/>
</dbReference>
<evidence type="ECO:0000313" key="7">
    <source>
        <dbReference type="EMBL" id="ADV61331.1"/>
    </source>
</evidence>
<dbReference type="GO" id="GO:0043916">
    <property type="term" value="F:DNA-7-methylguanine glycosylase activity"/>
    <property type="evidence" value="ECO:0007669"/>
    <property type="project" value="TreeGrafter"/>
</dbReference>
<keyword evidence="5" id="KW-0234">DNA repair</keyword>
<dbReference type="SUPFAM" id="SSF48150">
    <property type="entry name" value="DNA-glycosylase"/>
    <property type="match status" value="1"/>
</dbReference>
<evidence type="ECO:0000256" key="3">
    <source>
        <dbReference type="ARBA" id="ARBA00012000"/>
    </source>
</evidence>
<dbReference type="GO" id="GO:0032993">
    <property type="term" value="C:protein-DNA complex"/>
    <property type="evidence" value="ECO:0007669"/>
    <property type="project" value="TreeGrafter"/>
</dbReference>
<dbReference type="HOGENOM" id="CLU_000445_72_5_0"/>
<dbReference type="AlphaFoldDB" id="E8R1Q9"/>
<sequence>MSRPDPPGRTSLNSKDLWSSSLSALLATDDRWAPLVARLGPCDLTPQPPETRFGILVRAIVGQQIAAKAASAIHRRLVLHLADDPESAGRFVTDPQRLLDTSEENLRGLGLSRVKQTYLRALAHAQLNGLEVERLHELPDDEIVARLTAVKGIGRWTAEMFLMFALARPDVFPVGDLAIRVGVARFHHIASPPSPADCLRLAQPWTPHRTLASWYLWRWVEDGQGT</sequence>
<dbReference type="EMBL" id="CP002353">
    <property type="protein sequence ID" value="ADV61331.1"/>
    <property type="molecule type" value="Genomic_DNA"/>
</dbReference>
<dbReference type="GO" id="GO:0006307">
    <property type="term" value="P:DNA alkylation repair"/>
    <property type="evidence" value="ECO:0007669"/>
    <property type="project" value="TreeGrafter"/>
</dbReference>
<dbReference type="FunCoup" id="E8R1Q9">
    <property type="interactions" value="140"/>
</dbReference>
<protein>
    <recommendedName>
        <fullName evidence="3">DNA-3-methyladenine glycosylase II</fullName>
        <ecNumber evidence="3">3.2.2.21</ecNumber>
    </recommendedName>
</protein>
<evidence type="ECO:0000256" key="5">
    <source>
        <dbReference type="ARBA" id="ARBA00023204"/>
    </source>
</evidence>
<keyword evidence="4" id="KW-0227">DNA damage</keyword>
<dbReference type="STRING" id="575540.Isop_0740"/>
<proteinExistence type="inferred from homology"/>
<dbReference type="OrthoDB" id="9785929at2"/>
<evidence type="ECO:0000256" key="4">
    <source>
        <dbReference type="ARBA" id="ARBA00022763"/>
    </source>
</evidence>
<organism evidence="7 8">
    <name type="scientific">Isosphaera pallida (strain ATCC 43644 / DSM 9630 / IS1B)</name>
    <dbReference type="NCBI Taxonomy" id="575540"/>
    <lineage>
        <taxon>Bacteria</taxon>
        <taxon>Pseudomonadati</taxon>
        <taxon>Planctomycetota</taxon>
        <taxon>Planctomycetia</taxon>
        <taxon>Isosphaerales</taxon>
        <taxon>Isosphaeraceae</taxon>
        <taxon>Isosphaera</taxon>
    </lineage>
</organism>
<dbReference type="GO" id="GO:0006285">
    <property type="term" value="P:base-excision repair, AP site formation"/>
    <property type="evidence" value="ECO:0007669"/>
    <property type="project" value="TreeGrafter"/>
</dbReference>
<evidence type="ECO:0000259" key="6">
    <source>
        <dbReference type="SMART" id="SM00478"/>
    </source>
</evidence>
<reference evidence="7 8" key="2">
    <citation type="journal article" date="2011" name="Stand. Genomic Sci.">
        <title>Complete genome sequence of Isosphaera pallida type strain (IS1B).</title>
        <authorList>
            <consortium name="US DOE Joint Genome Institute (JGI-PGF)"/>
            <person name="Goker M."/>
            <person name="Cleland D."/>
            <person name="Saunders E."/>
            <person name="Lapidus A."/>
            <person name="Nolan M."/>
            <person name="Lucas S."/>
            <person name="Hammon N."/>
            <person name="Deshpande S."/>
            <person name="Cheng J.F."/>
            <person name="Tapia R."/>
            <person name="Han C."/>
            <person name="Goodwin L."/>
            <person name="Pitluck S."/>
            <person name="Liolios K."/>
            <person name="Pagani I."/>
            <person name="Ivanova N."/>
            <person name="Mavromatis K."/>
            <person name="Pati A."/>
            <person name="Chen A."/>
            <person name="Palaniappan K."/>
            <person name="Land M."/>
            <person name="Hauser L."/>
            <person name="Chang Y.J."/>
            <person name="Jeffries C.D."/>
            <person name="Detter J.C."/>
            <person name="Beck B."/>
            <person name="Woyke T."/>
            <person name="Bristow J."/>
            <person name="Eisen J.A."/>
            <person name="Markowitz V."/>
            <person name="Hugenholtz P."/>
            <person name="Kyrpides N.C."/>
            <person name="Klenk H.P."/>
        </authorList>
    </citation>
    <scope>NUCLEOTIDE SEQUENCE [LARGE SCALE GENOMIC DNA]</scope>
    <source>
        <strain evidence="8">ATCC 43644 / DSM 9630 / IS1B</strain>
    </source>
</reference>
<keyword evidence="8" id="KW-1185">Reference proteome</keyword>
<dbReference type="Gene3D" id="1.10.340.30">
    <property type="entry name" value="Hypothetical protein, domain 2"/>
    <property type="match status" value="1"/>
</dbReference>
<comment type="similarity">
    <text evidence="2">Belongs to the alkylbase DNA glycosidase AlkA family.</text>
</comment>
<dbReference type="Gene3D" id="1.10.1670.40">
    <property type="match status" value="1"/>
</dbReference>
<dbReference type="KEGG" id="ipa:Isop_0740"/>
<dbReference type="InterPro" id="IPR003265">
    <property type="entry name" value="HhH-GPD_domain"/>
</dbReference>
<comment type="catalytic activity">
    <reaction evidence="1">
        <text>Hydrolysis of alkylated DNA, releasing 3-methyladenine, 3-methylguanine, 7-methylguanine and 7-methyladenine.</text>
        <dbReference type="EC" id="3.2.2.21"/>
    </reaction>
</comment>
<evidence type="ECO:0000256" key="1">
    <source>
        <dbReference type="ARBA" id="ARBA00000086"/>
    </source>
</evidence>
<gene>
    <name evidence="7" type="ordered locus">Isop_0740</name>
</gene>